<evidence type="ECO:0000313" key="2">
    <source>
        <dbReference type="Proteomes" id="UP000052020"/>
    </source>
</evidence>
<reference evidence="1 2" key="1">
    <citation type="journal article" date="2015" name="Microbiome">
        <title>Genomic resolution of linkages in carbon, nitrogen, and sulfur cycling among widespread estuary sediment bacteria.</title>
        <authorList>
            <person name="Baker B.J."/>
            <person name="Lazar C.S."/>
            <person name="Teske A.P."/>
            <person name="Dick G.J."/>
        </authorList>
    </citation>
    <scope>NUCLEOTIDE SEQUENCE [LARGE SCALE GENOMIC DNA]</scope>
    <source>
        <strain evidence="1">DG_56</strain>
    </source>
</reference>
<dbReference type="Proteomes" id="UP000052020">
    <property type="component" value="Unassembled WGS sequence"/>
</dbReference>
<protein>
    <submittedName>
        <fullName evidence="1">Uncharacterized protein</fullName>
    </submittedName>
</protein>
<dbReference type="EMBL" id="LIZY01000053">
    <property type="protein sequence ID" value="KPJ63935.1"/>
    <property type="molecule type" value="Genomic_DNA"/>
</dbReference>
<evidence type="ECO:0000313" key="1">
    <source>
        <dbReference type="EMBL" id="KPJ63935.1"/>
    </source>
</evidence>
<comment type="caution">
    <text evidence="1">The sequence shown here is derived from an EMBL/GenBank/DDBJ whole genome shotgun (WGS) entry which is preliminary data.</text>
</comment>
<organism evidence="1 2">
    <name type="scientific">candidate division KD3-62 bacterium DG_56</name>
    <dbReference type="NCBI Taxonomy" id="1704032"/>
    <lineage>
        <taxon>Bacteria</taxon>
        <taxon>candidate division KD3-62</taxon>
    </lineage>
</organism>
<accession>A0A0S7XNU1</accession>
<sequence>MDRKEASARGGLDCVAHDGAADAAPSVGRGDLQVHQLRQRVEDGTQQRSPYNDSVDVGDDAFFVAKVLLGDTRARPLKAANPHVRESVPGDEERFRVAGKRVSCLNDYLLRLKSDCFV</sequence>
<name>A0A0S7XNU1_9BACT</name>
<gene>
    <name evidence="1" type="ORF">AMK68_02760</name>
</gene>
<proteinExistence type="predicted"/>
<dbReference type="AlphaFoldDB" id="A0A0S7XNU1"/>